<comment type="function">
    <text evidence="9">Catalyzes the NADPH-dependent rearrangement and reduction of 1-deoxy-D-xylulose-5-phosphate (DXP) to 2-C-methyl-D-erythritol 4-phosphate (MEP).</text>
</comment>
<keyword evidence="3 9" id="KW-0479">Metal-binding</keyword>
<dbReference type="PANTHER" id="PTHR30525:SF0">
    <property type="entry name" value="1-DEOXY-D-XYLULOSE 5-PHOSPHATE REDUCTOISOMERASE, CHLOROPLASTIC"/>
    <property type="match status" value="1"/>
</dbReference>
<feature type="binding site" evidence="9">
    <location>
        <position position="166"/>
    </location>
    <ligand>
        <name>1-deoxy-D-xylulose 5-phosphate</name>
        <dbReference type="ChEBI" id="CHEBI:57792"/>
    </ligand>
</feature>
<feature type="domain" description="DXP reductoisomerase C-terminal" evidence="12">
    <location>
        <begin position="277"/>
        <end position="393"/>
    </location>
</feature>
<keyword evidence="4 9" id="KW-0521">NADP</keyword>
<evidence type="ECO:0000256" key="9">
    <source>
        <dbReference type="HAMAP-Rule" id="MF_00183"/>
    </source>
</evidence>
<dbReference type="Pfam" id="PF08436">
    <property type="entry name" value="DXP_redisom_C"/>
    <property type="match status" value="1"/>
</dbReference>
<evidence type="ECO:0000313" key="14">
    <source>
        <dbReference type="Proteomes" id="UP000541810"/>
    </source>
</evidence>
<keyword evidence="6 9" id="KW-0464">Manganese</keyword>
<dbReference type="Gene3D" id="3.40.50.720">
    <property type="entry name" value="NAD(P)-binding Rossmann-like Domain"/>
    <property type="match status" value="1"/>
</dbReference>
<dbReference type="InterPro" id="IPR013512">
    <property type="entry name" value="DXP_reductoisomerase_N"/>
</dbReference>
<feature type="binding site" evidence="9">
    <location>
        <position position="215"/>
    </location>
    <ligand>
        <name>1-deoxy-D-xylulose 5-phosphate</name>
        <dbReference type="ChEBI" id="CHEBI:57792"/>
    </ligand>
</feature>
<dbReference type="GO" id="GO:0051484">
    <property type="term" value="P:isopentenyl diphosphate biosynthetic process, methylerythritol 4-phosphate pathway involved in terpenoid biosynthetic process"/>
    <property type="evidence" value="ECO:0007669"/>
    <property type="project" value="UniProtKB-ARBA"/>
</dbReference>
<feature type="binding site" evidence="9">
    <location>
        <position position="139"/>
    </location>
    <ligand>
        <name>NADPH</name>
        <dbReference type="ChEBI" id="CHEBI:57783"/>
    </ligand>
</feature>
<dbReference type="InterPro" id="IPR013644">
    <property type="entry name" value="DXP_reductoisomerase_C"/>
</dbReference>
<feature type="binding site" evidence="9">
    <location>
        <position position="167"/>
    </location>
    <ligand>
        <name>1-deoxy-D-xylulose 5-phosphate</name>
        <dbReference type="ChEBI" id="CHEBI:57792"/>
    </ligand>
</feature>
<comment type="cofactor">
    <cofactor evidence="9">
        <name>Mg(2+)</name>
        <dbReference type="ChEBI" id="CHEBI:18420"/>
    </cofactor>
    <cofactor evidence="9">
        <name>Mn(2+)</name>
        <dbReference type="ChEBI" id="CHEBI:29035"/>
    </cofactor>
</comment>
<comment type="similarity">
    <text evidence="2 9">Belongs to the DXR family.</text>
</comment>
<feature type="binding site" evidence="9">
    <location>
        <position position="32"/>
    </location>
    <ligand>
        <name>NADPH</name>
        <dbReference type="ChEBI" id="CHEBI:57783"/>
    </ligand>
</feature>
<comment type="pathway">
    <text evidence="1 9">Isoprenoid biosynthesis; isopentenyl diphosphate biosynthesis via DXP pathway; isopentenyl diphosphate from 1-deoxy-D-xylulose 5-phosphate: step 1/6.</text>
</comment>
<keyword evidence="13" id="KW-0413">Isomerase</keyword>
<proteinExistence type="inferred from homology"/>
<evidence type="ECO:0000256" key="7">
    <source>
        <dbReference type="ARBA" id="ARBA00023229"/>
    </source>
</evidence>
<feature type="binding site" evidence="9">
    <location>
        <position position="167"/>
    </location>
    <ligand>
        <name>Mn(2+)</name>
        <dbReference type="ChEBI" id="CHEBI:29035"/>
    </ligand>
</feature>
<evidence type="ECO:0000256" key="4">
    <source>
        <dbReference type="ARBA" id="ARBA00022857"/>
    </source>
</evidence>
<dbReference type="RefSeq" id="WP_184675175.1">
    <property type="nucleotide sequence ID" value="NZ_JACHGY010000001.1"/>
</dbReference>
<feature type="binding site" evidence="9">
    <location>
        <position position="237"/>
    </location>
    <ligand>
        <name>1-deoxy-D-xylulose 5-phosphate</name>
        <dbReference type="ChEBI" id="CHEBI:57792"/>
    </ligand>
</feature>
<dbReference type="Gene3D" id="1.10.1740.10">
    <property type="match status" value="1"/>
</dbReference>
<dbReference type="InterPro" id="IPR026877">
    <property type="entry name" value="DXPR_C"/>
</dbReference>
<feature type="binding site" evidence="9">
    <location>
        <position position="221"/>
    </location>
    <ligand>
        <name>NADPH</name>
        <dbReference type="ChEBI" id="CHEBI:57783"/>
    </ligand>
</feature>
<dbReference type="InterPro" id="IPR036169">
    <property type="entry name" value="DXPR_C_sf"/>
</dbReference>
<dbReference type="SUPFAM" id="SSF55347">
    <property type="entry name" value="Glyceraldehyde-3-phosphate dehydrogenase-like, C-terminal domain"/>
    <property type="match status" value="1"/>
</dbReference>
<evidence type="ECO:0000256" key="2">
    <source>
        <dbReference type="ARBA" id="ARBA00006825"/>
    </source>
</evidence>
<feature type="binding site" evidence="9">
    <location>
        <position position="60"/>
    </location>
    <ligand>
        <name>NADPH</name>
        <dbReference type="ChEBI" id="CHEBI:57783"/>
    </ligand>
</feature>
<dbReference type="SUPFAM" id="SSF51735">
    <property type="entry name" value="NAD(P)-binding Rossmann-fold domains"/>
    <property type="match status" value="1"/>
</dbReference>
<feature type="binding site" evidence="9">
    <location>
        <position position="141"/>
    </location>
    <ligand>
        <name>NADPH</name>
        <dbReference type="ChEBI" id="CHEBI:57783"/>
    </ligand>
</feature>
<evidence type="ECO:0000256" key="3">
    <source>
        <dbReference type="ARBA" id="ARBA00022723"/>
    </source>
</evidence>
<keyword evidence="14" id="KW-1185">Reference proteome</keyword>
<feature type="binding site" evidence="9">
    <location>
        <position position="234"/>
    </location>
    <ligand>
        <name>1-deoxy-D-xylulose 5-phosphate</name>
        <dbReference type="ChEBI" id="CHEBI:57792"/>
    </ligand>
</feature>
<name>A0A7X0LIW5_9BACT</name>
<dbReference type="GO" id="GO:0030145">
    <property type="term" value="F:manganese ion binding"/>
    <property type="evidence" value="ECO:0007669"/>
    <property type="project" value="TreeGrafter"/>
</dbReference>
<feature type="binding site" evidence="9">
    <location>
        <position position="29"/>
    </location>
    <ligand>
        <name>NADPH</name>
        <dbReference type="ChEBI" id="CHEBI:57783"/>
    </ligand>
</feature>
<protein>
    <recommendedName>
        <fullName evidence="9">1-deoxy-D-xylulose 5-phosphate reductoisomerase</fullName>
        <shortName evidence="9">DXP reductoisomerase</shortName>
        <ecNumber evidence="9">1.1.1.267</ecNumber>
    </recommendedName>
    <alternativeName>
        <fullName evidence="9">1-deoxyxylulose-5-phosphate reductoisomerase</fullName>
    </alternativeName>
    <alternativeName>
        <fullName evidence="9">2-C-methyl-D-erythritol 4-phosphate synthase</fullName>
    </alternativeName>
</protein>
<dbReference type="Pfam" id="PF02670">
    <property type="entry name" value="DXP_reductoisom"/>
    <property type="match status" value="1"/>
</dbReference>
<dbReference type="EC" id="1.1.1.267" evidence="9"/>
<evidence type="ECO:0000256" key="5">
    <source>
        <dbReference type="ARBA" id="ARBA00023002"/>
    </source>
</evidence>
<accession>A0A7X0LIW5</accession>
<organism evidence="13 14">
    <name type="scientific">Algisphaera agarilytica</name>
    <dbReference type="NCBI Taxonomy" id="1385975"/>
    <lineage>
        <taxon>Bacteria</taxon>
        <taxon>Pseudomonadati</taxon>
        <taxon>Planctomycetota</taxon>
        <taxon>Phycisphaerae</taxon>
        <taxon>Phycisphaerales</taxon>
        <taxon>Phycisphaeraceae</taxon>
        <taxon>Algisphaera</taxon>
    </lineage>
</organism>
<feature type="binding site" evidence="9">
    <location>
        <position position="30"/>
    </location>
    <ligand>
        <name>NADPH</name>
        <dbReference type="ChEBI" id="CHEBI:57783"/>
    </ligand>
</feature>
<dbReference type="FunFam" id="3.40.50.720:FF:000045">
    <property type="entry name" value="1-deoxy-D-xylulose 5-phosphate reductoisomerase"/>
    <property type="match status" value="1"/>
</dbReference>
<dbReference type="AlphaFoldDB" id="A0A7X0LIW5"/>
<dbReference type="EMBL" id="JACHGY010000001">
    <property type="protein sequence ID" value="MBB6428222.1"/>
    <property type="molecule type" value="Genomic_DNA"/>
</dbReference>
<keyword evidence="9" id="KW-0460">Magnesium</keyword>
<comment type="caution">
    <text evidence="13">The sequence shown here is derived from an EMBL/GenBank/DDBJ whole genome shotgun (WGS) entry which is preliminary data.</text>
</comment>
<keyword evidence="5 9" id="KW-0560">Oxidoreductase</keyword>
<evidence type="ECO:0000313" key="13">
    <source>
        <dbReference type="EMBL" id="MBB6428222.1"/>
    </source>
</evidence>
<evidence type="ECO:0000259" key="10">
    <source>
        <dbReference type="Pfam" id="PF02670"/>
    </source>
</evidence>
<feature type="binding site" evidence="9">
    <location>
        <position position="228"/>
    </location>
    <ligand>
        <name>1-deoxy-D-xylulose 5-phosphate</name>
        <dbReference type="ChEBI" id="CHEBI:57792"/>
    </ligand>
</feature>
<gene>
    <name evidence="9" type="primary">dxr</name>
    <name evidence="13" type="ORF">HNQ40_000028</name>
</gene>
<feature type="binding site" evidence="9">
    <location>
        <position position="237"/>
    </location>
    <ligand>
        <name>Mn(2+)</name>
        <dbReference type="ChEBI" id="CHEBI:29035"/>
    </ligand>
</feature>
<dbReference type="Proteomes" id="UP000541810">
    <property type="component" value="Unassembled WGS sequence"/>
</dbReference>
<feature type="binding site" evidence="9">
    <location>
        <position position="165"/>
    </location>
    <ligand>
        <name>Mn(2+)</name>
        <dbReference type="ChEBI" id="CHEBI:29035"/>
    </ligand>
</feature>
<comment type="catalytic activity">
    <reaction evidence="8">
        <text>2-C-methyl-D-erythritol 4-phosphate + NADP(+) = 1-deoxy-D-xylulose 5-phosphate + NADPH + H(+)</text>
        <dbReference type="Rhea" id="RHEA:13717"/>
        <dbReference type="ChEBI" id="CHEBI:15378"/>
        <dbReference type="ChEBI" id="CHEBI:57783"/>
        <dbReference type="ChEBI" id="CHEBI:57792"/>
        <dbReference type="ChEBI" id="CHEBI:58262"/>
        <dbReference type="ChEBI" id="CHEBI:58349"/>
        <dbReference type="EC" id="1.1.1.267"/>
    </reaction>
    <physiologicalReaction direction="right-to-left" evidence="8">
        <dbReference type="Rhea" id="RHEA:13719"/>
    </physiologicalReaction>
</comment>
<dbReference type="UniPathway" id="UPA00056">
    <property type="reaction ID" value="UER00092"/>
</dbReference>
<dbReference type="NCBIfam" id="TIGR00243">
    <property type="entry name" value="Dxr"/>
    <property type="match status" value="1"/>
</dbReference>
<comment type="caution">
    <text evidence="9">Lacks conserved residue(s) required for the propagation of feature annotation.</text>
</comment>
<dbReference type="PANTHER" id="PTHR30525">
    <property type="entry name" value="1-DEOXY-D-XYLULOSE 5-PHOSPHATE REDUCTOISOMERASE"/>
    <property type="match status" value="1"/>
</dbReference>
<keyword evidence="7 9" id="KW-0414">Isoprene biosynthesis</keyword>
<dbReference type="GO" id="GO:0030604">
    <property type="term" value="F:1-deoxy-D-xylulose-5-phosphate reductoisomerase activity"/>
    <property type="evidence" value="ECO:0007669"/>
    <property type="project" value="UniProtKB-UniRule"/>
</dbReference>
<evidence type="ECO:0000256" key="8">
    <source>
        <dbReference type="ARBA" id="ARBA00048543"/>
    </source>
</evidence>
<evidence type="ECO:0000256" key="6">
    <source>
        <dbReference type="ARBA" id="ARBA00023211"/>
    </source>
</evidence>
<dbReference type="InterPro" id="IPR003821">
    <property type="entry name" value="DXP_reductoisomerase"/>
</dbReference>
<dbReference type="InterPro" id="IPR036291">
    <property type="entry name" value="NAD(P)-bd_dom_sf"/>
</dbReference>
<feature type="domain" description="1-deoxy-D-xylulose 5-phosphate reductoisomerase N-terminal" evidence="10">
    <location>
        <begin position="23"/>
        <end position="147"/>
    </location>
</feature>
<evidence type="ECO:0000259" key="12">
    <source>
        <dbReference type="Pfam" id="PF13288"/>
    </source>
</evidence>
<dbReference type="PIRSF" id="PIRSF006205">
    <property type="entry name" value="Dxp_reductismrs"/>
    <property type="match status" value="1"/>
</dbReference>
<evidence type="ECO:0000256" key="1">
    <source>
        <dbReference type="ARBA" id="ARBA00005094"/>
    </source>
</evidence>
<dbReference type="GO" id="GO:0016853">
    <property type="term" value="F:isomerase activity"/>
    <property type="evidence" value="ECO:0007669"/>
    <property type="project" value="UniProtKB-KW"/>
</dbReference>
<reference evidence="13 14" key="1">
    <citation type="submission" date="2020-08" db="EMBL/GenBank/DDBJ databases">
        <title>Genomic Encyclopedia of Type Strains, Phase IV (KMG-IV): sequencing the most valuable type-strain genomes for metagenomic binning, comparative biology and taxonomic classification.</title>
        <authorList>
            <person name="Goeker M."/>
        </authorList>
    </citation>
    <scope>NUCLEOTIDE SEQUENCE [LARGE SCALE GENOMIC DNA]</scope>
    <source>
        <strain evidence="13 14">DSM 103725</strain>
    </source>
</reference>
<dbReference type="HAMAP" id="MF_00183">
    <property type="entry name" value="DXP_reductoisom"/>
    <property type="match status" value="1"/>
</dbReference>
<evidence type="ECO:0000259" key="11">
    <source>
        <dbReference type="Pfam" id="PF08436"/>
    </source>
</evidence>
<feature type="binding site" evidence="9">
    <location>
        <position position="31"/>
    </location>
    <ligand>
        <name>NADPH</name>
        <dbReference type="ChEBI" id="CHEBI:57783"/>
    </ligand>
</feature>
<feature type="binding site" evidence="9">
    <location>
        <position position="140"/>
    </location>
    <ligand>
        <name>1-deoxy-D-xylulose 5-phosphate</name>
        <dbReference type="ChEBI" id="CHEBI:57792"/>
    </ligand>
</feature>
<dbReference type="SUPFAM" id="SSF69055">
    <property type="entry name" value="1-deoxy-D-xylulose-5-phosphate reductoisomerase, C-terminal domain"/>
    <property type="match status" value="1"/>
</dbReference>
<dbReference type="GO" id="GO:0070402">
    <property type="term" value="F:NADPH binding"/>
    <property type="evidence" value="ECO:0007669"/>
    <property type="project" value="InterPro"/>
</dbReference>
<feature type="binding site" evidence="9">
    <location>
        <position position="61"/>
    </location>
    <ligand>
        <name>NADPH</name>
        <dbReference type="ChEBI" id="CHEBI:57783"/>
    </ligand>
</feature>
<feature type="binding site" evidence="9">
    <location>
        <position position="192"/>
    </location>
    <ligand>
        <name>1-deoxy-D-xylulose 5-phosphate</name>
        <dbReference type="ChEBI" id="CHEBI:57792"/>
    </ligand>
</feature>
<sequence length="407" mass="43289">MAQPHPPTSAQDPRPADASPRRVVVLGSTGSIGVNTLAVIEHLTRTGRCPFEVVGLAASRNAKQLAEQAQQFGCPAVAIADPLKASALSADHVFAGADAAQQLVEHAKPDLVVSAIVGAAGLPATVAAIKQGCTVALANKETLVAAGDWVMPLAREHDAALLPIDSEHSAIFQALGQTTDTTGVRRVVLTASGGPFRDWPAEKMRDATPEQALNHPTWDMGPKITIDSATMMNKALEIIEAHHLFDLPPEKIEAVIHPQSVVHSFVEFADHSVLAQLGPPDMRTPIQVALTHPERLAGCSDQLDWNKLRQLDFHPPDGERFPALPLAYQCIRAGGTAGAVLNAANEVAVQAFLEHRIRFGRIVELVGEALTAIPAVPIKTLTDVFQADQQARDFVSEQLKAPATSDS</sequence>
<feature type="domain" description="1-deoxy-D-xylulose 5-phosphate reductoisomerase C-terminal" evidence="11">
    <location>
        <begin position="161"/>
        <end position="245"/>
    </location>
</feature>
<feature type="binding site" evidence="9">
    <location>
        <position position="233"/>
    </location>
    <ligand>
        <name>1-deoxy-D-xylulose 5-phosphate</name>
        <dbReference type="ChEBI" id="CHEBI:57792"/>
    </ligand>
</feature>
<dbReference type="Pfam" id="PF13288">
    <property type="entry name" value="DXPR_C"/>
    <property type="match status" value="1"/>
</dbReference>